<protein>
    <submittedName>
        <fullName evidence="12">Fe-S cluster assembly protein HesB</fullName>
    </submittedName>
</protein>
<dbReference type="GO" id="GO:0000701">
    <property type="term" value="F:purine-specific mismatch base pair DNA N-glycosylase activity"/>
    <property type="evidence" value="ECO:0007669"/>
    <property type="project" value="TreeGrafter"/>
</dbReference>
<evidence type="ECO:0000259" key="11">
    <source>
        <dbReference type="SMART" id="SM00478"/>
    </source>
</evidence>
<dbReference type="GO" id="GO:0051536">
    <property type="term" value="F:iron-sulfur cluster binding"/>
    <property type="evidence" value="ECO:0007669"/>
    <property type="project" value="UniProtKB-KW"/>
</dbReference>
<dbReference type="InterPro" id="IPR003265">
    <property type="entry name" value="HhH-GPD_domain"/>
</dbReference>
<dbReference type="SMART" id="SM00478">
    <property type="entry name" value="ENDO3c"/>
    <property type="match status" value="1"/>
</dbReference>
<evidence type="ECO:0000256" key="2">
    <source>
        <dbReference type="ARBA" id="ARBA00002933"/>
    </source>
</evidence>
<comment type="function">
    <text evidence="2">Adenine glycosylase active on G-A mispairs. MutY also corrects error-prone DNA synthesis past GO lesions which are due to the oxidatively damaged form of guanine: 7,8-dihydro-8-oxoguanine (8-oxo-dGTP).</text>
</comment>
<evidence type="ECO:0000256" key="9">
    <source>
        <dbReference type="ARBA" id="ARBA00023204"/>
    </source>
</evidence>
<dbReference type="Gene3D" id="1.10.340.30">
    <property type="entry name" value="Hypothetical protein, domain 2"/>
    <property type="match status" value="1"/>
</dbReference>
<evidence type="ECO:0000256" key="5">
    <source>
        <dbReference type="ARBA" id="ARBA00022763"/>
    </source>
</evidence>
<dbReference type="RefSeq" id="WP_303681150.1">
    <property type="nucleotide sequence ID" value="NZ_LVWG01000019.1"/>
</dbReference>
<dbReference type="PROSITE" id="PS01155">
    <property type="entry name" value="ENDONUCLEASE_III_2"/>
    <property type="match status" value="1"/>
</dbReference>
<comment type="cofactor">
    <cofactor evidence="1">
        <name>[4Fe-4S] cluster</name>
        <dbReference type="ChEBI" id="CHEBI:49883"/>
    </cofactor>
</comment>
<dbReference type="CDD" id="cd00056">
    <property type="entry name" value="ENDO3c"/>
    <property type="match status" value="1"/>
</dbReference>
<dbReference type="SUPFAM" id="SSF48150">
    <property type="entry name" value="DNA-glycosylase"/>
    <property type="match status" value="1"/>
</dbReference>
<dbReference type="InterPro" id="IPR023170">
    <property type="entry name" value="HhH_base_excis_C"/>
</dbReference>
<reference evidence="12 13" key="1">
    <citation type="submission" date="2016-03" db="EMBL/GenBank/DDBJ databases">
        <title>Speciation and ecological success in dimly lit waters: horizontal gene transfer in a green sulfur bacteria bloom unveiled by metagenomic assembly.</title>
        <authorList>
            <person name="Llorens-Mares T."/>
            <person name="Liu Z."/>
            <person name="Allen L.Z."/>
            <person name="Rusch D.B."/>
            <person name="Craig M.T."/>
            <person name="Dupont C.L."/>
            <person name="Bryant D.A."/>
            <person name="Casamayor E.O."/>
        </authorList>
    </citation>
    <scope>NUCLEOTIDE SEQUENCE [LARGE SCALE GENOMIC DNA]</scope>
    <source>
        <strain evidence="12">CIII</strain>
    </source>
</reference>
<evidence type="ECO:0000256" key="3">
    <source>
        <dbReference type="ARBA" id="ARBA00008343"/>
    </source>
</evidence>
<dbReference type="Gene3D" id="1.10.1670.10">
    <property type="entry name" value="Helix-hairpin-Helix base-excision DNA repair enzymes (C-terminal)"/>
    <property type="match status" value="1"/>
</dbReference>
<dbReference type="GO" id="GO:0035485">
    <property type="term" value="F:adenine/guanine mispair binding"/>
    <property type="evidence" value="ECO:0007669"/>
    <property type="project" value="TreeGrafter"/>
</dbReference>
<dbReference type="PANTHER" id="PTHR42944:SF1">
    <property type="entry name" value="ADENINE DNA GLYCOSYLASE"/>
    <property type="match status" value="1"/>
</dbReference>
<dbReference type="GO" id="GO:0034039">
    <property type="term" value="F:8-oxo-7,8-dihydroguanine DNA N-glycosylase activity"/>
    <property type="evidence" value="ECO:0007669"/>
    <property type="project" value="TreeGrafter"/>
</dbReference>
<dbReference type="InterPro" id="IPR004036">
    <property type="entry name" value="Endonuclease-III-like_CS2"/>
</dbReference>
<evidence type="ECO:0000256" key="8">
    <source>
        <dbReference type="ARBA" id="ARBA00023014"/>
    </source>
</evidence>
<feature type="domain" description="HhH-GPD" evidence="11">
    <location>
        <begin position="39"/>
        <end position="186"/>
    </location>
</feature>
<proteinExistence type="inferred from homology"/>
<dbReference type="Proteomes" id="UP000076481">
    <property type="component" value="Unassembled WGS sequence"/>
</dbReference>
<keyword evidence="7" id="KW-0408">Iron</keyword>
<comment type="caution">
    <text evidence="12">The sequence shown here is derived from an EMBL/GenBank/DDBJ whole genome shotgun (WGS) entry which is preliminary data.</text>
</comment>
<dbReference type="GO" id="GO:0046872">
    <property type="term" value="F:metal ion binding"/>
    <property type="evidence" value="ECO:0007669"/>
    <property type="project" value="UniProtKB-KW"/>
</dbReference>
<dbReference type="AlphaFoldDB" id="A0A165M2N7"/>
<dbReference type="InterPro" id="IPR044298">
    <property type="entry name" value="MIG/MutY"/>
</dbReference>
<accession>A0A165M2N7</accession>
<dbReference type="GO" id="GO:0006298">
    <property type="term" value="P:mismatch repair"/>
    <property type="evidence" value="ECO:0007669"/>
    <property type="project" value="TreeGrafter"/>
</dbReference>
<evidence type="ECO:0000313" key="13">
    <source>
        <dbReference type="Proteomes" id="UP000076481"/>
    </source>
</evidence>
<keyword evidence="10" id="KW-0326">Glycosidase</keyword>
<dbReference type="PANTHER" id="PTHR42944">
    <property type="entry name" value="ADENINE DNA GLYCOSYLASE"/>
    <property type="match status" value="1"/>
</dbReference>
<evidence type="ECO:0000256" key="1">
    <source>
        <dbReference type="ARBA" id="ARBA00001966"/>
    </source>
</evidence>
<dbReference type="InterPro" id="IPR011257">
    <property type="entry name" value="DNA_glycosylase"/>
</dbReference>
<keyword evidence="9" id="KW-0234">DNA repair</keyword>
<gene>
    <name evidence="12" type="ORF">A3K90_04680</name>
</gene>
<dbReference type="GO" id="GO:0006284">
    <property type="term" value="P:base-excision repair"/>
    <property type="evidence" value="ECO:0007669"/>
    <property type="project" value="InterPro"/>
</dbReference>
<evidence type="ECO:0000256" key="7">
    <source>
        <dbReference type="ARBA" id="ARBA00023004"/>
    </source>
</evidence>
<evidence type="ECO:0000256" key="10">
    <source>
        <dbReference type="ARBA" id="ARBA00023295"/>
    </source>
</evidence>
<name>A0A165M2N7_PELLU</name>
<evidence type="ECO:0000256" key="4">
    <source>
        <dbReference type="ARBA" id="ARBA00022723"/>
    </source>
</evidence>
<dbReference type="Pfam" id="PF00730">
    <property type="entry name" value="HhH-GPD"/>
    <property type="match status" value="1"/>
</dbReference>
<dbReference type="EMBL" id="LVWG01000019">
    <property type="protein sequence ID" value="KZK74743.1"/>
    <property type="molecule type" value="Genomic_DNA"/>
</dbReference>
<keyword evidence="4" id="KW-0479">Metal-binding</keyword>
<sequence>MEEVRLFQERILSFYKLHGRLFPWRSAGSRYAVMVSEVMLQQTQAERVVPKYLEWMRRFPDPLTLAEAPLRDVLALWSGLGYNSRAVRLQQCARLVVSQYRGELPATPFELKRLPGIGEYSCRSIPAFADNLDVAAVDTNIRRILIHEFSLPEESPQRVLQAFADFVLPSGRSRDWHNALMDYGALQLTSQRTGIRARTQQSKFEGSRRWYRGRVLKELLQHGMLPMDVLASKYRECPGGIRSVADDLLRESMVEYVDGGAERGVLLRIRE</sequence>
<keyword evidence="5" id="KW-0227">DNA damage</keyword>
<keyword evidence="6" id="KW-0378">Hydrolase</keyword>
<keyword evidence="8" id="KW-0411">Iron-sulfur</keyword>
<evidence type="ECO:0000313" key="12">
    <source>
        <dbReference type="EMBL" id="KZK74743.1"/>
    </source>
</evidence>
<dbReference type="GO" id="GO:0032357">
    <property type="term" value="F:oxidized purine DNA binding"/>
    <property type="evidence" value="ECO:0007669"/>
    <property type="project" value="TreeGrafter"/>
</dbReference>
<evidence type="ECO:0000256" key="6">
    <source>
        <dbReference type="ARBA" id="ARBA00022801"/>
    </source>
</evidence>
<comment type="similarity">
    <text evidence="3">Belongs to the Nth/MutY family.</text>
</comment>
<organism evidence="12 13">
    <name type="scientific">Pelodictyon luteolum</name>
    <dbReference type="NCBI Taxonomy" id="1100"/>
    <lineage>
        <taxon>Bacteria</taxon>
        <taxon>Pseudomonadati</taxon>
        <taxon>Chlorobiota</taxon>
        <taxon>Chlorobiia</taxon>
        <taxon>Chlorobiales</taxon>
        <taxon>Chlorobiaceae</taxon>
        <taxon>Chlorobium/Pelodictyon group</taxon>
        <taxon>Pelodictyon</taxon>
    </lineage>
</organism>